<sequence>MKFTGKTVIVTGAASGIGKTIAAEYAKVGANVVLADIQEFQLEETVAEIKKYSPQTIGQVTDVRNPNDIISMMKRANEAFGRIDILINNAGVSRRKSPYDLTVEEWDDVIQINLRGSFLCAREVAKIMKQQKEGGAIVNIASTRAFMSEPNTEAYAASKGGIIALTHALAISLGEDRIRVNSISPGWIETRDYESLRNVDHEQHPVGRVGYPRDIAKACFFLTAEENDFITGENLTVDGGMTKKMIYEP</sequence>
<accession>A0ABS4GMZ0</accession>
<dbReference type="InterPro" id="IPR036291">
    <property type="entry name" value="NAD(P)-bd_dom_sf"/>
</dbReference>
<evidence type="ECO:0000313" key="3">
    <source>
        <dbReference type="EMBL" id="MBP1931634.1"/>
    </source>
</evidence>
<dbReference type="PRINTS" id="PR00081">
    <property type="entry name" value="GDHRDH"/>
</dbReference>
<dbReference type="InterPro" id="IPR020904">
    <property type="entry name" value="Sc_DH/Rdtase_CS"/>
</dbReference>
<protein>
    <submittedName>
        <fullName evidence="3">NAD(P)-dependent dehydrogenase (Short-subunit alcohol dehydrogenase family)</fullName>
    </submittedName>
</protein>
<name>A0ABS4GMZ0_9BACL</name>
<organism evidence="3 4">
    <name type="scientific">Ammoniphilus resinae</name>
    <dbReference type="NCBI Taxonomy" id="861532"/>
    <lineage>
        <taxon>Bacteria</taxon>
        <taxon>Bacillati</taxon>
        <taxon>Bacillota</taxon>
        <taxon>Bacilli</taxon>
        <taxon>Bacillales</taxon>
        <taxon>Paenibacillaceae</taxon>
        <taxon>Aneurinibacillus group</taxon>
        <taxon>Ammoniphilus</taxon>
    </lineage>
</organism>
<dbReference type="Proteomes" id="UP001519343">
    <property type="component" value="Unassembled WGS sequence"/>
</dbReference>
<dbReference type="PANTHER" id="PTHR24321">
    <property type="entry name" value="DEHYDROGENASES, SHORT CHAIN"/>
    <property type="match status" value="1"/>
</dbReference>
<dbReference type="SUPFAM" id="SSF51735">
    <property type="entry name" value="NAD(P)-binding Rossmann-fold domains"/>
    <property type="match status" value="1"/>
</dbReference>
<evidence type="ECO:0000256" key="1">
    <source>
        <dbReference type="ARBA" id="ARBA00006484"/>
    </source>
</evidence>
<comment type="similarity">
    <text evidence="1">Belongs to the short-chain dehydrogenases/reductases (SDR) family.</text>
</comment>
<gene>
    <name evidence="3" type="ORF">J2Z37_001635</name>
</gene>
<evidence type="ECO:0000313" key="4">
    <source>
        <dbReference type="Proteomes" id="UP001519343"/>
    </source>
</evidence>
<dbReference type="NCBIfam" id="NF005559">
    <property type="entry name" value="PRK07231.1"/>
    <property type="match status" value="1"/>
</dbReference>
<proteinExistence type="inferred from homology"/>
<comment type="caution">
    <text evidence="3">The sequence shown here is derived from an EMBL/GenBank/DDBJ whole genome shotgun (WGS) entry which is preliminary data.</text>
</comment>
<reference evidence="3 4" key="1">
    <citation type="submission" date="2021-03" db="EMBL/GenBank/DDBJ databases">
        <title>Genomic Encyclopedia of Type Strains, Phase IV (KMG-IV): sequencing the most valuable type-strain genomes for metagenomic binning, comparative biology and taxonomic classification.</title>
        <authorList>
            <person name="Goeker M."/>
        </authorList>
    </citation>
    <scope>NUCLEOTIDE SEQUENCE [LARGE SCALE GENOMIC DNA]</scope>
    <source>
        <strain evidence="3 4">DSM 24738</strain>
    </source>
</reference>
<dbReference type="Pfam" id="PF13561">
    <property type="entry name" value="adh_short_C2"/>
    <property type="match status" value="1"/>
</dbReference>
<dbReference type="EMBL" id="JAGGKT010000003">
    <property type="protein sequence ID" value="MBP1931634.1"/>
    <property type="molecule type" value="Genomic_DNA"/>
</dbReference>
<dbReference type="InterPro" id="IPR002347">
    <property type="entry name" value="SDR_fam"/>
</dbReference>
<dbReference type="RefSeq" id="WP_209809724.1">
    <property type="nucleotide sequence ID" value="NZ_JAGGKT010000003.1"/>
</dbReference>
<evidence type="ECO:0000256" key="2">
    <source>
        <dbReference type="ARBA" id="ARBA00023002"/>
    </source>
</evidence>
<keyword evidence="4" id="KW-1185">Reference proteome</keyword>
<dbReference type="PROSITE" id="PS00061">
    <property type="entry name" value="ADH_SHORT"/>
    <property type="match status" value="1"/>
</dbReference>
<dbReference type="PRINTS" id="PR00080">
    <property type="entry name" value="SDRFAMILY"/>
</dbReference>
<dbReference type="Gene3D" id="3.40.50.720">
    <property type="entry name" value="NAD(P)-binding Rossmann-like Domain"/>
    <property type="match status" value="1"/>
</dbReference>
<keyword evidence="2" id="KW-0560">Oxidoreductase</keyword>
<dbReference type="PANTHER" id="PTHR24321:SF8">
    <property type="entry name" value="ESTRADIOL 17-BETA-DEHYDROGENASE 8-RELATED"/>
    <property type="match status" value="1"/>
</dbReference>